<evidence type="ECO:0000256" key="9">
    <source>
        <dbReference type="ARBA" id="ARBA00023211"/>
    </source>
</evidence>
<keyword evidence="7 11" id="KW-0378">Hydrolase</keyword>
<keyword evidence="6 11" id="KW-0255">Endonuclease</keyword>
<keyword evidence="8 11" id="KW-0694">RNA-binding</keyword>
<dbReference type="AlphaFoldDB" id="A0ABD0YMW8"/>
<dbReference type="GO" id="GO:0046872">
    <property type="term" value="F:metal ion binding"/>
    <property type="evidence" value="ECO:0007669"/>
    <property type="project" value="UniProtKB-UniRule"/>
</dbReference>
<dbReference type="PROSITE" id="PS51959">
    <property type="entry name" value="ENDOU"/>
    <property type="match status" value="1"/>
</dbReference>
<keyword evidence="9 11" id="KW-0464">Manganese</keyword>
<comment type="subunit">
    <text evidence="3 11">Monomer.</text>
</comment>
<dbReference type="Proteomes" id="UP001558652">
    <property type="component" value="Unassembled WGS sequence"/>
</dbReference>
<name>A0ABD0YMW8_9HEMI</name>
<dbReference type="GO" id="GO:0016787">
    <property type="term" value="F:hydrolase activity"/>
    <property type="evidence" value="ECO:0007669"/>
    <property type="project" value="UniProtKB-KW"/>
</dbReference>
<keyword evidence="10" id="KW-0456">Lyase</keyword>
<dbReference type="Pfam" id="PF09412">
    <property type="entry name" value="XendoU"/>
    <property type="match status" value="1"/>
</dbReference>
<dbReference type="PANTHER" id="PTHR12439">
    <property type="entry name" value="PLACENTAL PROTEIN 11-RELATED"/>
    <property type="match status" value="1"/>
</dbReference>
<comment type="cofactor">
    <cofactor evidence="1 11">
        <name>Mn(2+)</name>
        <dbReference type="ChEBI" id="CHEBI:29035"/>
    </cofactor>
</comment>
<organism evidence="13 14">
    <name type="scientific">Ranatra chinensis</name>
    <dbReference type="NCBI Taxonomy" id="642074"/>
    <lineage>
        <taxon>Eukaryota</taxon>
        <taxon>Metazoa</taxon>
        <taxon>Ecdysozoa</taxon>
        <taxon>Arthropoda</taxon>
        <taxon>Hexapoda</taxon>
        <taxon>Insecta</taxon>
        <taxon>Pterygota</taxon>
        <taxon>Neoptera</taxon>
        <taxon>Paraneoptera</taxon>
        <taxon>Hemiptera</taxon>
        <taxon>Heteroptera</taxon>
        <taxon>Panheteroptera</taxon>
        <taxon>Nepomorpha</taxon>
        <taxon>Nepidae</taxon>
        <taxon>Ranatrinae</taxon>
        <taxon>Ranatra</taxon>
    </lineage>
</organism>
<dbReference type="InterPro" id="IPR039787">
    <property type="entry name" value="ENDOU"/>
</dbReference>
<dbReference type="InterPro" id="IPR037227">
    <property type="entry name" value="EndoU-like"/>
</dbReference>
<dbReference type="PANTHER" id="PTHR12439:SF11">
    <property type="entry name" value="URIDYLATE-SPECIFIC ENDORIBONUCLEASE"/>
    <property type="match status" value="1"/>
</dbReference>
<protein>
    <recommendedName>
        <fullName evidence="12">EndoU domain-containing protein</fullName>
    </recommendedName>
</protein>
<sequence length="117" mass="13380">MGEVHRGKVGGLHNWIYYNDQQGNINYIGYYYRIIFANNKGSLLCIKYEWMGAKKKEGSMFVGTSPEIELAIFTTCFMMVKGRCHAEMGGMRFKVVTVPNKNDTNLICTAYPINETF</sequence>
<evidence type="ECO:0000256" key="3">
    <source>
        <dbReference type="ARBA" id="ARBA00011245"/>
    </source>
</evidence>
<dbReference type="SUPFAM" id="SSF142877">
    <property type="entry name" value="EndoU-like"/>
    <property type="match status" value="1"/>
</dbReference>
<dbReference type="EMBL" id="JBFDAA010000005">
    <property type="protein sequence ID" value="KAL1132603.1"/>
    <property type="molecule type" value="Genomic_DNA"/>
</dbReference>
<evidence type="ECO:0000313" key="13">
    <source>
        <dbReference type="EMBL" id="KAL1132603.1"/>
    </source>
</evidence>
<evidence type="ECO:0000256" key="11">
    <source>
        <dbReference type="RuleBase" id="RU367085"/>
    </source>
</evidence>
<dbReference type="GO" id="GO:0003723">
    <property type="term" value="F:RNA binding"/>
    <property type="evidence" value="ECO:0007669"/>
    <property type="project" value="UniProtKB-UniRule"/>
</dbReference>
<evidence type="ECO:0000256" key="1">
    <source>
        <dbReference type="ARBA" id="ARBA00001936"/>
    </source>
</evidence>
<keyword evidence="4 11" id="KW-0540">Nuclease</keyword>
<evidence type="ECO:0000259" key="12">
    <source>
        <dbReference type="PROSITE" id="PS51959"/>
    </source>
</evidence>
<comment type="caution">
    <text evidence="13">The sequence shown here is derived from an EMBL/GenBank/DDBJ whole genome shotgun (WGS) entry which is preliminary data.</text>
</comment>
<evidence type="ECO:0000256" key="8">
    <source>
        <dbReference type="ARBA" id="ARBA00022884"/>
    </source>
</evidence>
<reference evidence="13 14" key="1">
    <citation type="submission" date="2024-07" db="EMBL/GenBank/DDBJ databases">
        <title>Chromosome-level genome assembly of the water stick insect Ranatra chinensis (Heteroptera: Nepidae).</title>
        <authorList>
            <person name="Liu X."/>
        </authorList>
    </citation>
    <scope>NUCLEOTIDE SEQUENCE [LARGE SCALE GENOMIC DNA]</scope>
    <source>
        <strain evidence="13">Cailab_2021Rc</strain>
        <tissue evidence="13">Muscle</tissue>
    </source>
</reference>
<proteinExistence type="inferred from homology"/>
<dbReference type="GO" id="GO:0016829">
    <property type="term" value="F:lyase activity"/>
    <property type="evidence" value="ECO:0007669"/>
    <property type="project" value="UniProtKB-KW"/>
</dbReference>
<evidence type="ECO:0000313" key="14">
    <source>
        <dbReference type="Proteomes" id="UP001558652"/>
    </source>
</evidence>
<evidence type="ECO:0000256" key="6">
    <source>
        <dbReference type="ARBA" id="ARBA00022759"/>
    </source>
</evidence>
<evidence type="ECO:0000256" key="10">
    <source>
        <dbReference type="ARBA" id="ARBA00023239"/>
    </source>
</evidence>
<keyword evidence="14" id="KW-1185">Reference proteome</keyword>
<evidence type="ECO:0000256" key="7">
    <source>
        <dbReference type="ARBA" id="ARBA00022801"/>
    </source>
</evidence>
<comment type="similarity">
    <text evidence="2 11">Belongs to the ENDOU family.</text>
</comment>
<evidence type="ECO:0000256" key="5">
    <source>
        <dbReference type="ARBA" id="ARBA00022723"/>
    </source>
</evidence>
<accession>A0ABD0YMW8</accession>
<keyword evidence="5 11" id="KW-0479">Metal-binding</keyword>
<dbReference type="InterPro" id="IPR018998">
    <property type="entry name" value="EndoU_C"/>
</dbReference>
<gene>
    <name evidence="13" type="ORF">AAG570_010555</name>
</gene>
<evidence type="ECO:0000256" key="2">
    <source>
        <dbReference type="ARBA" id="ARBA00010168"/>
    </source>
</evidence>
<evidence type="ECO:0000256" key="4">
    <source>
        <dbReference type="ARBA" id="ARBA00022722"/>
    </source>
</evidence>
<dbReference type="GO" id="GO:0004521">
    <property type="term" value="F:RNA endonuclease activity"/>
    <property type="evidence" value="ECO:0007669"/>
    <property type="project" value="UniProtKB-UniRule"/>
</dbReference>
<feature type="domain" description="EndoU" evidence="12">
    <location>
        <begin position="1"/>
        <end position="116"/>
    </location>
</feature>